<dbReference type="GO" id="GO:0005886">
    <property type="term" value="C:plasma membrane"/>
    <property type="evidence" value="ECO:0007669"/>
    <property type="project" value="TreeGrafter"/>
</dbReference>
<comment type="catalytic activity">
    <reaction evidence="1">
        <text>ATP + protein L-histidine = ADP + protein N-phospho-L-histidine.</text>
        <dbReference type="EC" id="2.7.13.3"/>
    </reaction>
</comment>
<dbReference type="FunFam" id="1.10.287.130:FF:000001">
    <property type="entry name" value="Two-component sensor histidine kinase"/>
    <property type="match status" value="1"/>
</dbReference>
<dbReference type="PROSITE" id="PS50109">
    <property type="entry name" value="HIS_KIN"/>
    <property type="match status" value="1"/>
</dbReference>
<keyword evidence="6" id="KW-0902">Two-component regulatory system</keyword>
<organism evidence="10 11">
    <name type="scientific">Mucilaginibacter myungsuensis</name>
    <dbReference type="NCBI Taxonomy" id="649104"/>
    <lineage>
        <taxon>Bacteria</taxon>
        <taxon>Pseudomonadati</taxon>
        <taxon>Bacteroidota</taxon>
        <taxon>Sphingobacteriia</taxon>
        <taxon>Sphingobacteriales</taxon>
        <taxon>Sphingobacteriaceae</taxon>
        <taxon>Mucilaginibacter</taxon>
    </lineage>
</organism>
<dbReference type="NCBIfam" id="TIGR00229">
    <property type="entry name" value="sensory_box"/>
    <property type="match status" value="2"/>
</dbReference>
<keyword evidence="4" id="KW-0808">Transferase</keyword>
<keyword evidence="11" id="KW-1185">Reference proteome</keyword>
<keyword evidence="3" id="KW-0597">Phosphoprotein</keyword>
<dbReference type="InterPro" id="IPR003661">
    <property type="entry name" value="HisK_dim/P_dom"/>
</dbReference>
<dbReference type="AlphaFoldDB" id="A0A929L0R6"/>
<gene>
    <name evidence="10" type="ORF">IRJ16_19720</name>
</gene>
<keyword evidence="7" id="KW-0472">Membrane</keyword>
<evidence type="ECO:0000313" key="11">
    <source>
        <dbReference type="Proteomes" id="UP000622475"/>
    </source>
</evidence>
<dbReference type="InterPro" id="IPR005467">
    <property type="entry name" value="His_kinase_dom"/>
</dbReference>
<dbReference type="GO" id="GO:0004721">
    <property type="term" value="F:phosphoprotein phosphatase activity"/>
    <property type="evidence" value="ECO:0007669"/>
    <property type="project" value="TreeGrafter"/>
</dbReference>
<name>A0A929L0R6_9SPHI</name>
<dbReference type="InterPro" id="IPR000700">
    <property type="entry name" value="PAS-assoc_C"/>
</dbReference>
<dbReference type="InterPro" id="IPR001610">
    <property type="entry name" value="PAC"/>
</dbReference>
<dbReference type="Pfam" id="PF08447">
    <property type="entry name" value="PAS_3"/>
    <property type="match status" value="1"/>
</dbReference>
<dbReference type="InterPro" id="IPR035965">
    <property type="entry name" value="PAS-like_dom_sf"/>
</dbReference>
<dbReference type="InterPro" id="IPR036097">
    <property type="entry name" value="HisK_dim/P_sf"/>
</dbReference>
<dbReference type="PANTHER" id="PTHR45453:SF1">
    <property type="entry name" value="PHOSPHATE REGULON SENSOR PROTEIN PHOR"/>
    <property type="match status" value="1"/>
</dbReference>
<dbReference type="SMART" id="SM00387">
    <property type="entry name" value="HATPase_c"/>
    <property type="match status" value="1"/>
</dbReference>
<dbReference type="EC" id="2.7.13.3" evidence="2"/>
<dbReference type="InterPro" id="IPR000014">
    <property type="entry name" value="PAS"/>
</dbReference>
<dbReference type="Gene3D" id="1.10.287.130">
    <property type="match status" value="1"/>
</dbReference>
<evidence type="ECO:0000256" key="4">
    <source>
        <dbReference type="ARBA" id="ARBA00022679"/>
    </source>
</evidence>
<feature type="domain" description="Histidine kinase" evidence="8">
    <location>
        <begin position="277"/>
        <end position="493"/>
    </location>
</feature>
<dbReference type="Pfam" id="PF02518">
    <property type="entry name" value="HATPase_c"/>
    <property type="match status" value="1"/>
</dbReference>
<dbReference type="RefSeq" id="WP_194113361.1">
    <property type="nucleotide sequence ID" value="NZ_JADFFL010000009.1"/>
</dbReference>
<dbReference type="PROSITE" id="PS50113">
    <property type="entry name" value="PAC"/>
    <property type="match status" value="2"/>
</dbReference>
<dbReference type="Pfam" id="PF00512">
    <property type="entry name" value="HisKA"/>
    <property type="match status" value="1"/>
</dbReference>
<dbReference type="Gene3D" id="3.30.565.10">
    <property type="entry name" value="Histidine kinase-like ATPase, C-terminal domain"/>
    <property type="match status" value="1"/>
</dbReference>
<reference evidence="10" key="1">
    <citation type="submission" date="2020-10" db="EMBL/GenBank/DDBJ databases">
        <title>Mucilaginibacter mali sp. nov., isolated from rhizosphere soil of apple orchard.</title>
        <authorList>
            <person name="Lee J.-S."/>
            <person name="Kim H.S."/>
            <person name="Kim J.-S."/>
        </authorList>
    </citation>
    <scope>NUCLEOTIDE SEQUENCE</scope>
    <source>
        <strain evidence="10">KCTC 22746</strain>
    </source>
</reference>
<dbReference type="EMBL" id="JADFFL010000009">
    <property type="protein sequence ID" value="MBE9664120.1"/>
    <property type="molecule type" value="Genomic_DNA"/>
</dbReference>
<dbReference type="InterPro" id="IPR013656">
    <property type="entry name" value="PAS_4"/>
</dbReference>
<dbReference type="CDD" id="cd00075">
    <property type="entry name" value="HATPase"/>
    <property type="match status" value="1"/>
</dbReference>
<evidence type="ECO:0000256" key="2">
    <source>
        <dbReference type="ARBA" id="ARBA00012438"/>
    </source>
</evidence>
<evidence type="ECO:0000256" key="6">
    <source>
        <dbReference type="ARBA" id="ARBA00023012"/>
    </source>
</evidence>
<dbReference type="SMART" id="SM00388">
    <property type="entry name" value="HisKA"/>
    <property type="match status" value="1"/>
</dbReference>
<protein>
    <recommendedName>
        <fullName evidence="2">histidine kinase</fullName>
        <ecNumber evidence="2">2.7.13.3</ecNumber>
    </recommendedName>
</protein>
<keyword evidence="5" id="KW-0418">Kinase</keyword>
<dbReference type="PRINTS" id="PR00344">
    <property type="entry name" value="BCTRLSENSOR"/>
</dbReference>
<feature type="domain" description="PAC" evidence="9">
    <location>
        <begin position="87"/>
        <end position="139"/>
    </location>
</feature>
<proteinExistence type="predicted"/>
<dbReference type="Proteomes" id="UP000622475">
    <property type="component" value="Unassembled WGS sequence"/>
</dbReference>
<dbReference type="CDD" id="cd00130">
    <property type="entry name" value="PAS"/>
    <property type="match status" value="2"/>
</dbReference>
<evidence type="ECO:0000256" key="3">
    <source>
        <dbReference type="ARBA" id="ARBA00022553"/>
    </source>
</evidence>
<dbReference type="Pfam" id="PF08448">
    <property type="entry name" value="PAS_4"/>
    <property type="match status" value="1"/>
</dbReference>
<evidence type="ECO:0000256" key="1">
    <source>
        <dbReference type="ARBA" id="ARBA00000085"/>
    </source>
</evidence>
<dbReference type="SUPFAM" id="SSF47384">
    <property type="entry name" value="Homodimeric domain of signal transducing histidine kinase"/>
    <property type="match status" value="1"/>
</dbReference>
<dbReference type="SMART" id="SM00091">
    <property type="entry name" value="PAS"/>
    <property type="match status" value="1"/>
</dbReference>
<dbReference type="InterPro" id="IPR036890">
    <property type="entry name" value="HATPase_C_sf"/>
</dbReference>
<dbReference type="SMART" id="SM00086">
    <property type="entry name" value="PAC"/>
    <property type="match status" value="1"/>
</dbReference>
<feature type="domain" description="PAC" evidence="9">
    <location>
        <begin position="221"/>
        <end position="273"/>
    </location>
</feature>
<dbReference type="InterPro" id="IPR004358">
    <property type="entry name" value="Sig_transdc_His_kin-like_C"/>
</dbReference>
<dbReference type="GO" id="GO:0016036">
    <property type="term" value="P:cellular response to phosphate starvation"/>
    <property type="evidence" value="ECO:0007669"/>
    <property type="project" value="TreeGrafter"/>
</dbReference>
<evidence type="ECO:0000313" key="10">
    <source>
        <dbReference type="EMBL" id="MBE9664120.1"/>
    </source>
</evidence>
<dbReference type="Gene3D" id="3.30.450.20">
    <property type="entry name" value="PAS domain"/>
    <property type="match status" value="2"/>
</dbReference>
<dbReference type="CDD" id="cd00082">
    <property type="entry name" value="HisKA"/>
    <property type="match status" value="1"/>
</dbReference>
<evidence type="ECO:0000256" key="7">
    <source>
        <dbReference type="ARBA" id="ARBA00023136"/>
    </source>
</evidence>
<dbReference type="InterPro" id="IPR050351">
    <property type="entry name" value="BphY/WalK/GraS-like"/>
</dbReference>
<evidence type="ECO:0000259" key="9">
    <source>
        <dbReference type="PROSITE" id="PS50113"/>
    </source>
</evidence>
<dbReference type="SUPFAM" id="SSF55785">
    <property type="entry name" value="PYP-like sensor domain (PAS domain)"/>
    <property type="match status" value="2"/>
</dbReference>
<accession>A0A929L0R6</accession>
<dbReference type="FunFam" id="3.30.565.10:FF:000006">
    <property type="entry name" value="Sensor histidine kinase WalK"/>
    <property type="match status" value="1"/>
</dbReference>
<dbReference type="InterPro" id="IPR013655">
    <property type="entry name" value="PAS_fold_3"/>
</dbReference>
<dbReference type="InterPro" id="IPR003594">
    <property type="entry name" value="HATPase_dom"/>
</dbReference>
<dbReference type="GO" id="GO:0000155">
    <property type="term" value="F:phosphorelay sensor kinase activity"/>
    <property type="evidence" value="ECO:0007669"/>
    <property type="project" value="InterPro"/>
</dbReference>
<comment type="caution">
    <text evidence="10">The sequence shown here is derived from an EMBL/GenBank/DDBJ whole genome shotgun (WGS) entry which is preliminary data.</text>
</comment>
<evidence type="ECO:0000256" key="5">
    <source>
        <dbReference type="ARBA" id="ARBA00022777"/>
    </source>
</evidence>
<dbReference type="PANTHER" id="PTHR45453">
    <property type="entry name" value="PHOSPHATE REGULON SENSOR PROTEIN PHOR"/>
    <property type="match status" value="1"/>
</dbReference>
<evidence type="ECO:0000259" key="8">
    <source>
        <dbReference type="PROSITE" id="PS50109"/>
    </source>
</evidence>
<dbReference type="SUPFAM" id="SSF55874">
    <property type="entry name" value="ATPase domain of HSP90 chaperone/DNA topoisomerase II/histidine kinase"/>
    <property type="match status" value="1"/>
</dbReference>
<sequence length="494" mass="55746">MADTSLTNGDRKLSESEERYRALVTATSEVVYRMSPDWSVMHELDGGSFLPDTGEPIADWMQKYVHPVDQELVVETISDAVRYKKMFRLEHRVLQADGSLGWTSSTAIPVLDDAGDIIEWFGAASDISARKNTEEALRISKEQAEQQKRLMEIVTSNTPDLVYIFALDYTFTFANPALLTMWGKTWDNAVGKRLLDNGYEPWHAEMHEREIDHVAATKETVRGEVAFPHAELGRRVYDYILTPVINALGEVEAVAGTTRDISEIKENEQRKNDFISMVSHELKTPLTSVISYVQIAQKRAAQNNDELAGNMLARAGKQLAKMTRMINGFLNVSRLESGRIHIDLEPFDLSLLIKEVEEETAATINSHHINFDHNGETWVNADREKIEQVFNNLISNAIKYSHADTAIEVSYHVTGDHVQVSVTDEGIGIDPNDLPRLFERYYRVKEAELNHIAGFGIGLYLCAEIIKRHGGEIWAESSAEKGSVFNFTLPLYQK</sequence>